<organism evidence="2 3">
    <name type="scientific">Horticoccus luteus</name>
    <dbReference type="NCBI Taxonomy" id="2862869"/>
    <lineage>
        <taxon>Bacteria</taxon>
        <taxon>Pseudomonadati</taxon>
        <taxon>Verrucomicrobiota</taxon>
        <taxon>Opitutia</taxon>
        <taxon>Opitutales</taxon>
        <taxon>Opitutaceae</taxon>
        <taxon>Horticoccus</taxon>
    </lineage>
</organism>
<dbReference type="AlphaFoldDB" id="A0A8F9TYE1"/>
<keyword evidence="3" id="KW-1185">Reference proteome</keyword>
<dbReference type="GO" id="GO:0016758">
    <property type="term" value="F:hexosyltransferase activity"/>
    <property type="evidence" value="ECO:0007669"/>
    <property type="project" value="TreeGrafter"/>
</dbReference>
<dbReference type="Gene3D" id="3.40.50.2000">
    <property type="entry name" value="Glycogen Phosphorylase B"/>
    <property type="match status" value="2"/>
</dbReference>
<dbReference type="InterPro" id="IPR028098">
    <property type="entry name" value="Glyco_trans_4-like_N"/>
</dbReference>
<dbReference type="Proteomes" id="UP000825051">
    <property type="component" value="Chromosome"/>
</dbReference>
<dbReference type="KEGG" id="ole:K0B96_07815"/>
<evidence type="ECO:0000313" key="2">
    <source>
        <dbReference type="EMBL" id="QYM80503.1"/>
    </source>
</evidence>
<gene>
    <name evidence="2" type="ORF">K0B96_07815</name>
</gene>
<feature type="domain" description="Glycosyltransferase subfamily 4-like N-terminal" evidence="1">
    <location>
        <begin position="30"/>
        <end position="170"/>
    </location>
</feature>
<sequence>MKTLLLLPALFDSEGGIERIMRLYTKAFGELAGPGDAVSVIVLNDRTIPAARFEPYRTPSITTVITCARRRLGFLRHLWREARQADRIVCGHIHLLFVARLVTAVGRHLPTSVVAHGIEVWRPFSAFERWALRGTQRILCVSDYTRRQILAACPNLRADQFAVVPNALDPLFTRGKSGPTQPASASPRQIILTVSRLSTGDAYKGVDTLIRAMREVRTRCPAAMLRIVGRGNDAPRLQALAHTTAPDAIEFAGFLPDAELRDELCACTVFALPSRKEGFGIVFLEAFAHGKPCIGARAGGIPEVIDEHTGILVEYGDEIGLADACVAALQHPWDEAAIRARAKLFSYENFKATLGQVLRPAPAAPAPMSFEK</sequence>
<dbReference type="PANTHER" id="PTHR45947:SF3">
    <property type="entry name" value="SULFOQUINOVOSYL TRANSFERASE SQD2"/>
    <property type="match status" value="1"/>
</dbReference>
<dbReference type="Pfam" id="PF13692">
    <property type="entry name" value="Glyco_trans_1_4"/>
    <property type="match status" value="1"/>
</dbReference>
<evidence type="ECO:0000313" key="3">
    <source>
        <dbReference type="Proteomes" id="UP000825051"/>
    </source>
</evidence>
<dbReference type="EMBL" id="CP080507">
    <property type="protein sequence ID" value="QYM80503.1"/>
    <property type="molecule type" value="Genomic_DNA"/>
</dbReference>
<evidence type="ECO:0000259" key="1">
    <source>
        <dbReference type="Pfam" id="PF13439"/>
    </source>
</evidence>
<name>A0A8F9TYE1_9BACT</name>
<accession>A0A8F9TYE1</accession>
<dbReference type="CDD" id="cd03801">
    <property type="entry name" value="GT4_PimA-like"/>
    <property type="match status" value="1"/>
</dbReference>
<dbReference type="InterPro" id="IPR050194">
    <property type="entry name" value="Glycosyltransferase_grp1"/>
</dbReference>
<protein>
    <submittedName>
        <fullName evidence="2">Glycosyltransferase family 4 protein</fullName>
    </submittedName>
</protein>
<dbReference type="PANTHER" id="PTHR45947">
    <property type="entry name" value="SULFOQUINOVOSYL TRANSFERASE SQD2"/>
    <property type="match status" value="1"/>
</dbReference>
<dbReference type="RefSeq" id="WP_220165785.1">
    <property type="nucleotide sequence ID" value="NZ_CP080507.1"/>
</dbReference>
<dbReference type="Pfam" id="PF13439">
    <property type="entry name" value="Glyco_transf_4"/>
    <property type="match status" value="1"/>
</dbReference>
<proteinExistence type="predicted"/>
<dbReference type="SUPFAM" id="SSF53756">
    <property type="entry name" value="UDP-Glycosyltransferase/glycogen phosphorylase"/>
    <property type="match status" value="1"/>
</dbReference>
<reference evidence="2" key="1">
    <citation type="submission" date="2021-08" db="EMBL/GenBank/DDBJ databases">
        <title>Genome of a novel bacterium of the phylum Verrucomicrobia, Oleiharenicola sp. KSB-15.</title>
        <authorList>
            <person name="Chung J.-H."/>
            <person name="Ahn J.-H."/>
            <person name="Yoon Y."/>
            <person name="Kim D.-Y."/>
            <person name="An S.-H."/>
            <person name="Park I."/>
            <person name="Yeon J."/>
        </authorList>
    </citation>
    <scope>NUCLEOTIDE SEQUENCE</scope>
    <source>
        <strain evidence="2">KSB-15</strain>
    </source>
</reference>